<keyword evidence="6" id="KW-1185">Reference proteome</keyword>
<feature type="domain" description="Glycosyltransferase 2-like" evidence="4">
    <location>
        <begin position="28"/>
        <end position="202"/>
    </location>
</feature>
<evidence type="ECO:0000313" key="6">
    <source>
        <dbReference type="Proteomes" id="UP000282818"/>
    </source>
</evidence>
<evidence type="ECO:0000256" key="1">
    <source>
        <dbReference type="ARBA" id="ARBA00006739"/>
    </source>
</evidence>
<gene>
    <name evidence="5" type="ORF">EOE65_11790</name>
</gene>
<dbReference type="EMBL" id="SACQ01000005">
    <property type="protein sequence ID" value="RVU30320.1"/>
    <property type="molecule type" value="Genomic_DNA"/>
</dbReference>
<comment type="similarity">
    <text evidence="1">Belongs to the glycosyltransferase 2 family.</text>
</comment>
<dbReference type="Pfam" id="PF00535">
    <property type="entry name" value="Glycos_transf_2"/>
    <property type="match status" value="1"/>
</dbReference>
<name>A0A437Q719_9GAMM</name>
<comment type="caution">
    <text evidence="5">The sequence shown here is derived from an EMBL/GenBank/DDBJ whole genome shotgun (WGS) entry which is preliminary data.</text>
</comment>
<keyword evidence="2" id="KW-0328">Glycosyltransferase</keyword>
<dbReference type="PANTHER" id="PTHR43179:SF12">
    <property type="entry name" value="GALACTOFURANOSYLTRANSFERASE GLFT2"/>
    <property type="match status" value="1"/>
</dbReference>
<evidence type="ECO:0000256" key="2">
    <source>
        <dbReference type="ARBA" id="ARBA00022676"/>
    </source>
</evidence>
<sequence length="458" mass="52181">MGRQRGDSFGKRPTNKQGVAVLAHNVAVIIPVYRGLEETRRCIEAVLRHNSSERAQLIIIDDASPEPEVSAYLEQVAKQDGVELLVNEQNLGFVATVNRGMVHTGNADVVLLNSDTEVTCGWLSRMQACAYREENIGTVTPFSNNATVCSYPQFNRSNSLPEGWTLEALASAFAQANKAQYADIPTAVGFCMYIRRDCLQQVGLFDVENFGRGYGEESDFCMRAAKAGWRNVICADVFVFHEGGVSFSDETRERIIHAEEVMNRLHPEYRFEVARFVSEDPLRRYRDAVDDLRIARLNDDANVVISQLRTYRDSIIQSILEYKDFIDVEREQYQTMLAEARSEFKRTDEGLAQAQAIVDKYVLAIEAKDREIAKLNHLLEEARVEFKRTDEGLFEAQRIVREYAEALEQRDRAIEVMSQQMDHYIKRNAVLEGKYPIVLARRIGSKIKRMITRLVKSS</sequence>
<evidence type="ECO:0000313" key="5">
    <source>
        <dbReference type="EMBL" id="RVU30320.1"/>
    </source>
</evidence>
<evidence type="ECO:0000256" key="3">
    <source>
        <dbReference type="ARBA" id="ARBA00022679"/>
    </source>
</evidence>
<accession>A0A437Q719</accession>
<dbReference type="Gene3D" id="3.90.550.10">
    <property type="entry name" value="Spore Coat Polysaccharide Biosynthesis Protein SpsA, Chain A"/>
    <property type="match status" value="1"/>
</dbReference>
<dbReference type="InterPro" id="IPR001173">
    <property type="entry name" value="Glyco_trans_2-like"/>
</dbReference>
<dbReference type="Proteomes" id="UP000282818">
    <property type="component" value="Unassembled WGS sequence"/>
</dbReference>
<dbReference type="PANTHER" id="PTHR43179">
    <property type="entry name" value="RHAMNOSYLTRANSFERASE WBBL"/>
    <property type="match status" value="1"/>
</dbReference>
<evidence type="ECO:0000259" key="4">
    <source>
        <dbReference type="Pfam" id="PF00535"/>
    </source>
</evidence>
<organism evidence="5 6">
    <name type="scientific">Neptunomonas marina</name>
    <dbReference type="NCBI Taxonomy" id="1815562"/>
    <lineage>
        <taxon>Bacteria</taxon>
        <taxon>Pseudomonadati</taxon>
        <taxon>Pseudomonadota</taxon>
        <taxon>Gammaproteobacteria</taxon>
        <taxon>Oceanospirillales</taxon>
        <taxon>Oceanospirillaceae</taxon>
        <taxon>Neptunomonas</taxon>
    </lineage>
</organism>
<proteinExistence type="inferred from homology"/>
<dbReference type="GO" id="GO:0016757">
    <property type="term" value="F:glycosyltransferase activity"/>
    <property type="evidence" value="ECO:0007669"/>
    <property type="project" value="UniProtKB-KW"/>
</dbReference>
<dbReference type="SUPFAM" id="SSF53448">
    <property type="entry name" value="Nucleotide-diphospho-sugar transferases"/>
    <property type="match status" value="1"/>
</dbReference>
<dbReference type="AlphaFoldDB" id="A0A437Q719"/>
<reference evidence="5 6" key="1">
    <citation type="submission" date="2019-01" db="EMBL/GenBank/DDBJ databases">
        <authorList>
            <person name="Chen W.-M."/>
        </authorList>
    </citation>
    <scope>NUCLEOTIDE SEQUENCE [LARGE SCALE GENOMIC DNA]</scope>
    <source>
        <strain evidence="5 6">HPM-16</strain>
    </source>
</reference>
<dbReference type="InterPro" id="IPR029044">
    <property type="entry name" value="Nucleotide-diphossugar_trans"/>
</dbReference>
<keyword evidence="3 5" id="KW-0808">Transferase</keyword>
<protein>
    <submittedName>
        <fullName evidence="5">Glycosyltransferase</fullName>
    </submittedName>
</protein>